<evidence type="ECO:0000313" key="5">
    <source>
        <dbReference type="Proteomes" id="UP000642920"/>
    </source>
</evidence>
<reference evidence="4" key="1">
    <citation type="submission" date="2021-01" db="EMBL/GenBank/DDBJ databases">
        <title>Marivirga sp. nov., isolated from intertidal surface sediments.</title>
        <authorList>
            <person name="Zhang M."/>
        </authorList>
    </citation>
    <scope>NUCLEOTIDE SEQUENCE</scope>
    <source>
        <strain evidence="4">SM1354</strain>
    </source>
</reference>
<evidence type="ECO:0000313" key="4">
    <source>
        <dbReference type="EMBL" id="MBL0764797.1"/>
    </source>
</evidence>
<proteinExistence type="predicted"/>
<dbReference type="InterPro" id="IPR001296">
    <property type="entry name" value="Glyco_trans_1"/>
</dbReference>
<dbReference type="InterPro" id="IPR028098">
    <property type="entry name" value="Glyco_trans_4-like_N"/>
</dbReference>
<name>A0A937A6W4_9BACT</name>
<organism evidence="4 5">
    <name type="scientific">Marivirga atlantica</name>
    <dbReference type="NCBI Taxonomy" id="1548457"/>
    <lineage>
        <taxon>Bacteria</taxon>
        <taxon>Pseudomonadati</taxon>
        <taxon>Bacteroidota</taxon>
        <taxon>Cytophagia</taxon>
        <taxon>Cytophagales</taxon>
        <taxon>Marivirgaceae</taxon>
        <taxon>Marivirga</taxon>
    </lineage>
</organism>
<keyword evidence="5" id="KW-1185">Reference proteome</keyword>
<feature type="domain" description="Glycosyltransferase subfamily 4-like N-terminal" evidence="3">
    <location>
        <begin position="40"/>
        <end position="179"/>
    </location>
</feature>
<comment type="caution">
    <text evidence="4">The sequence shown here is derived from an EMBL/GenBank/DDBJ whole genome shotgun (WGS) entry which is preliminary data.</text>
</comment>
<dbReference type="PANTHER" id="PTHR46401">
    <property type="entry name" value="GLYCOSYLTRANSFERASE WBBK-RELATED"/>
    <property type="match status" value="1"/>
</dbReference>
<dbReference type="RefSeq" id="WP_201918706.1">
    <property type="nucleotide sequence ID" value="NZ_JAERQG010000001.1"/>
</dbReference>
<dbReference type="GO" id="GO:0016757">
    <property type="term" value="F:glycosyltransferase activity"/>
    <property type="evidence" value="ECO:0007669"/>
    <property type="project" value="InterPro"/>
</dbReference>
<keyword evidence="1" id="KW-0808">Transferase</keyword>
<dbReference type="Gene3D" id="3.40.50.2000">
    <property type="entry name" value="Glycogen Phosphorylase B"/>
    <property type="match status" value="2"/>
</dbReference>
<sequence length="380" mass="43086">MKIAFEAKRAFNNFTGLGNYARFVISAIDKHLDADGLLLYTPGIKDHPEAQAFYRKYKNQVIQPKGVYSKGALKKVWRSASIYKNAVKENANIFHGLSNELPSGYNNKTKRIVTIHDLIFLRYPEYYPFIDRNIYKRKFKKACTSSDAIIAVSEQTKADIIEFLGIPEEKIQVVYQGVHDNYHIEIGTERMLHLTQKYGLHRPYLLYVGSIEERKNALQMVKAFKRMKEQNPKDDTLLILVGKKTKYQEAVEKEIRQLNIIEDVLILNKVPFGELPFLYKGAAGTIYPSSFEGFGIPVLESLTMRTPVLAGKGSAMEEAGGKHALYADPFQVEEFAAQISKLINDQSLSTGMLSGVEEHLAKFTSKKIASDLERVYNSVL</sequence>
<dbReference type="Pfam" id="PF00534">
    <property type="entry name" value="Glycos_transf_1"/>
    <property type="match status" value="1"/>
</dbReference>
<dbReference type="Proteomes" id="UP000642920">
    <property type="component" value="Unassembled WGS sequence"/>
</dbReference>
<gene>
    <name evidence="4" type="ORF">JKP34_06010</name>
</gene>
<dbReference type="Pfam" id="PF13439">
    <property type="entry name" value="Glyco_transf_4"/>
    <property type="match status" value="1"/>
</dbReference>
<evidence type="ECO:0000259" key="3">
    <source>
        <dbReference type="Pfam" id="PF13439"/>
    </source>
</evidence>
<dbReference type="AlphaFoldDB" id="A0A937A6W4"/>
<protein>
    <submittedName>
        <fullName evidence="4">Glycosyltransferase family 4 protein</fullName>
    </submittedName>
</protein>
<dbReference type="CDD" id="cd03809">
    <property type="entry name" value="GT4_MtfB-like"/>
    <property type="match status" value="1"/>
</dbReference>
<evidence type="ECO:0000259" key="2">
    <source>
        <dbReference type="Pfam" id="PF00534"/>
    </source>
</evidence>
<feature type="domain" description="Glycosyl transferase family 1" evidence="2">
    <location>
        <begin position="202"/>
        <end position="349"/>
    </location>
</feature>
<evidence type="ECO:0000256" key="1">
    <source>
        <dbReference type="ARBA" id="ARBA00022679"/>
    </source>
</evidence>
<accession>A0A937A6W4</accession>
<dbReference type="EMBL" id="JAERQG010000001">
    <property type="protein sequence ID" value="MBL0764797.1"/>
    <property type="molecule type" value="Genomic_DNA"/>
</dbReference>
<dbReference type="SUPFAM" id="SSF53756">
    <property type="entry name" value="UDP-Glycosyltransferase/glycogen phosphorylase"/>
    <property type="match status" value="1"/>
</dbReference>
<dbReference type="PANTHER" id="PTHR46401:SF2">
    <property type="entry name" value="GLYCOSYLTRANSFERASE WBBK-RELATED"/>
    <property type="match status" value="1"/>
</dbReference>